<comment type="caution">
    <text evidence="2">The sequence shown here is derived from an EMBL/GenBank/DDBJ whole genome shotgun (WGS) entry which is preliminary data.</text>
</comment>
<evidence type="ECO:0000313" key="3">
    <source>
        <dbReference type="Proteomes" id="UP001174677"/>
    </source>
</evidence>
<dbReference type="EMBL" id="JARPOI010000017">
    <property type="protein sequence ID" value="KAJ9140508.1"/>
    <property type="molecule type" value="Genomic_DNA"/>
</dbReference>
<evidence type="ECO:0000313" key="2">
    <source>
        <dbReference type="EMBL" id="KAJ9140508.1"/>
    </source>
</evidence>
<proteinExistence type="predicted"/>
<keyword evidence="1" id="KW-0175">Coiled coil</keyword>
<protein>
    <submittedName>
        <fullName evidence="2">Uncharacterized protein</fullName>
    </submittedName>
</protein>
<sequence length="111" mass="13556">MKYQEILVEEYKQESKKKKLELKEQAQLINDILRECVKERKEKERQATLYQELKENVDQLEIMIAQGKQELLPESKYALKVFNPARQEERLYEYLRKCHYIIKNLPEPRPM</sequence>
<dbReference type="Proteomes" id="UP001174677">
    <property type="component" value="Chromosome 17"/>
</dbReference>
<feature type="coiled-coil region" evidence="1">
    <location>
        <begin position="8"/>
        <end position="70"/>
    </location>
</feature>
<reference evidence="2" key="1">
    <citation type="journal article" date="2023" name="Plant Biotechnol. J.">
        <title>Chromosome-level wild Hevea brasiliensis genome provides new tools for genomic-assisted breeding and valuable loci to elevate rubber yield.</title>
        <authorList>
            <person name="Cheng H."/>
            <person name="Song X."/>
            <person name="Hu Y."/>
            <person name="Wu T."/>
            <person name="Yang Q."/>
            <person name="An Z."/>
            <person name="Feng S."/>
            <person name="Deng Z."/>
            <person name="Wu W."/>
            <person name="Zeng X."/>
            <person name="Tu M."/>
            <person name="Wang X."/>
            <person name="Huang H."/>
        </authorList>
    </citation>
    <scope>NUCLEOTIDE SEQUENCE</scope>
    <source>
        <strain evidence="2">MT/VB/25A 57/8</strain>
    </source>
</reference>
<organism evidence="2 3">
    <name type="scientific">Hevea brasiliensis</name>
    <name type="common">Para rubber tree</name>
    <name type="synonym">Siphonia brasiliensis</name>
    <dbReference type="NCBI Taxonomy" id="3981"/>
    <lineage>
        <taxon>Eukaryota</taxon>
        <taxon>Viridiplantae</taxon>
        <taxon>Streptophyta</taxon>
        <taxon>Embryophyta</taxon>
        <taxon>Tracheophyta</taxon>
        <taxon>Spermatophyta</taxon>
        <taxon>Magnoliopsida</taxon>
        <taxon>eudicotyledons</taxon>
        <taxon>Gunneridae</taxon>
        <taxon>Pentapetalae</taxon>
        <taxon>rosids</taxon>
        <taxon>fabids</taxon>
        <taxon>Malpighiales</taxon>
        <taxon>Euphorbiaceae</taxon>
        <taxon>Crotonoideae</taxon>
        <taxon>Micrandreae</taxon>
        <taxon>Hevea</taxon>
    </lineage>
</organism>
<keyword evidence="3" id="KW-1185">Reference proteome</keyword>
<accession>A0ABQ9KK48</accession>
<gene>
    <name evidence="2" type="ORF">P3X46_031149</name>
</gene>
<name>A0ABQ9KK48_HEVBR</name>
<evidence type="ECO:0000256" key="1">
    <source>
        <dbReference type="SAM" id="Coils"/>
    </source>
</evidence>